<dbReference type="AlphaFoldDB" id="A0A2T0TER3"/>
<reference evidence="1 2" key="1">
    <citation type="submission" date="2018-03" db="EMBL/GenBank/DDBJ databases">
        <title>Genomic Encyclopedia of Archaeal and Bacterial Type Strains, Phase II (KMG-II): from individual species to whole genera.</title>
        <authorList>
            <person name="Goeker M."/>
        </authorList>
    </citation>
    <scope>NUCLEOTIDE SEQUENCE [LARGE SCALE GENOMIC DNA]</scope>
    <source>
        <strain evidence="1 2">DSM 28354</strain>
    </source>
</reference>
<proteinExistence type="predicted"/>
<evidence type="ECO:0000313" key="1">
    <source>
        <dbReference type="EMBL" id="PRY44108.1"/>
    </source>
</evidence>
<dbReference type="OrthoDB" id="959907at2"/>
<gene>
    <name evidence="1" type="ORF">CLV58_10377</name>
</gene>
<evidence type="ECO:0000313" key="2">
    <source>
        <dbReference type="Proteomes" id="UP000238375"/>
    </source>
</evidence>
<dbReference type="Proteomes" id="UP000238375">
    <property type="component" value="Unassembled WGS sequence"/>
</dbReference>
<protein>
    <submittedName>
        <fullName evidence="1">Uncharacterized protein</fullName>
    </submittedName>
</protein>
<dbReference type="EMBL" id="PVTE01000003">
    <property type="protein sequence ID" value="PRY44108.1"/>
    <property type="molecule type" value="Genomic_DNA"/>
</dbReference>
<sequence>MSQEKEKIDSMVERTLSVLGGDLSATTLDEGADLVQEWIFLVRSNVSTQWVAEPLEKLRDAIYKNDLHEIDGLMHGLSGMTIDLANNAAASEYIAELRNVSTVLKTFADKLAEPQAGQQIEQTDESSEPAQ</sequence>
<dbReference type="RefSeq" id="WP_146141355.1">
    <property type="nucleotide sequence ID" value="NZ_PVTE01000003.1"/>
</dbReference>
<keyword evidence="2" id="KW-1185">Reference proteome</keyword>
<accession>A0A2T0TER3</accession>
<organism evidence="1 2">
    <name type="scientific">Spirosoma oryzae</name>
    <dbReference type="NCBI Taxonomy" id="1469603"/>
    <lineage>
        <taxon>Bacteria</taxon>
        <taxon>Pseudomonadati</taxon>
        <taxon>Bacteroidota</taxon>
        <taxon>Cytophagia</taxon>
        <taxon>Cytophagales</taxon>
        <taxon>Cytophagaceae</taxon>
        <taxon>Spirosoma</taxon>
    </lineage>
</organism>
<comment type="caution">
    <text evidence="1">The sequence shown here is derived from an EMBL/GenBank/DDBJ whole genome shotgun (WGS) entry which is preliminary data.</text>
</comment>
<name>A0A2T0TER3_9BACT</name>